<accession>A0AAU7PL65</accession>
<evidence type="ECO:0000313" key="1">
    <source>
        <dbReference type="EMBL" id="XBS53090.1"/>
    </source>
</evidence>
<gene>
    <name evidence="1" type="ORF">ABFV83_14830</name>
</gene>
<proteinExistence type="predicted"/>
<name>A0AAU7PL65_9FIRM</name>
<organism evidence="1">
    <name type="scientific">Lacrimispora sp. BS-2</name>
    <dbReference type="NCBI Taxonomy" id="3151850"/>
    <lineage>
        <taxon>Bacteria</taxon>
        <taxon>Bacillati</taxon>
        <taxon>Bacillota</taxon>
        <taxon>Clostridia</taxon>
        <taxon>Lachnospirales</taxon>
        <taxon>Lachnospiraceae</taxon>
        <taxon>Lacrimispora</taxon>
    </lineage>
</organism>
<dbReference type="AlphaFoldDB" id="A0AAU7PL65"/>
<sequence length="44" mass="5040">MNSGNQPFYVLIGRMELPYYIRGKEKVEFGGNTLAQPFLGFEQV</sequence>
<dbReference type="RefSeq" id="WP_349944893.1">
    <property type="nucleotide sequence ID" value="NZ_CP157940.1"/>
</dbReference>
<dbReference type="EMBL" id="CP157940">
    <property type="protein sequence ID" value="XBS53090.1"/>
    <property type="molecule type" value="Genomic_DNA"/>
</dbReference>
<protein>
    <submittedName>
        <fullName evidence="1">Uncharacterized protein</fullName>
    </submittedName>
</protein>
<reference evidence="1" key="1">
    <citation type="submission" date="2024-06" db="EMBL/GenBank/DDBJ databases">
        <title>Lacrimispora cavernae sp. nov., a novel anaerobe isolated from bat guano pile inside a cave.</title>
        <authorList>
            <person name="Miller S.L."/>
            <person name="Lu N."/>
            <person name="King J."/>
            <person name="Sankaranarayanan K."/>
            <person name="Lawson P.A."/>
        </authorList>
    </citation>
    <scope>NUCLEOTIDE SEQUENCE</scope>
    <source>
        <strain evidence="1">BS-2</strain>
    </source>
</reference>